<gene>
    <name evidence="1" type="ORF">C7377_1467</name>
</gene>
<dbReference type="Pfam" id="PF07610">
    <property type="entry name" value="DUF1573"/>
    <property type="match status" value="2"/>
</dbReference>
<accession>A0A7L4UP42</accession>
<dbReference type="InterPro" id="IPR013783">
    <property type="entry name" value="Ig-like_fold"/>
</dbReference>
<comment type="caution">
    <text evidence="1">The sequence shown here is derived from an EMBL/GenBank/DDBJ whole genome shotgun (WGS) entry which is preliminary data.</text>
</comment>
<organism evidence="1 2">
    <name type="scientific">Balneicella halophila</name>
    <dbReference type="NCBI Taxonomy" id="1537566"/>
    <lineage>
        <taxon>Bacteria</taxon>
        <taxon>Pseudomonadati</taxon>
        <taxon>Bacteroidota</taxon>
        <taxon>Bacteroidia</taxon>
        <taxon>Bacteroidales</taxon>
        <taxon>Balneicellaceae</taxon>
        <taxon>Balneicella</taxon>
    </lineage>
</organism>
<dbReference type="Proteomes" id="UP000251835">
    <property type="component" value="Unassembled WGS sequence"/>
</dbReference>
<dbReference type="AlphaFoldDB" id="A0A7L4UP42"/>
<dbReference type="InterPro" id="IPR011467">
    <property type="entry name" value="DUF1573"/>
</dbReference>
<dbReference type="PANTHER" id="PTHR37833:SF1">
    <property type="entry name" value="SIGNAL PEPTIDE PROTEIN"/>
    <property type="match status" value="1"/>
</dbReference>
<dbReference type="EMBL" id="QENZ01000005">
    <property type="protein sequence ID" value="PVX49833.1"/>
    <property type="molecule type" value="Genomic_DNA"/>
</dbReference>
<evidence type="ECO:0000313" key="2">
    <source>
        <dbReference type="Proteomes" id="UP000251835"/>
    </source>
</evidence>
<dbReference type="RefSeq" id="WP_116496694.1">
    <property type="nucleotide sequence ID" value="NZ_QENZ01000005.1"/>
</dbReference>
<protein>
    <submittedName>
        <fullName evidence="1">Uncharacterized protein DUF1573</fullName>
    </submittedName>
</protein>
<sequence>MKKRIIILLTFFLPVLVFGQQEVMKFKKTTHDFGTIKEEGGSVTHVFEFENIGEIPILIRTVEASCGCTTPAWTKEPVLPGETGIVKVTYNPINRPNKFTKTANITTNVGSKRLIIKGFVTPRPKSLSELYPKKMEQLRLKTSYVMFNEIGNGKVGKLMVEAVNDSNDIIKVKFGDTPSYITVSIDKVELKPKEKATIEVIYNAKQTNFWGFHSDIIPVYVDEVVKSSNSLIVTATVIEDFSDWTDEQISNGPVVGIDKLEAQFVSALSGDLFKAQFKITNVGKQPLILRKIDTSSDFLEVKPTNTVIQPNTQGLLNVTFKTKGKKGYQNQQITIITNAPELPVFNLRVSGFVE</sequence>
<reference evidence="1 2" key="1">
    <citation type="submission" date="2018-05" db="EMBL/GenBank/DDBJ databases">
        <title>Genomic Encyclopedia of Type Strains, Phase IV (KMG-IV): sequencing the most valuable type-strain genomes for metagenomic binning, comparative biology and taxonomic classification.</title>
        <authorList>
            <person name="Goeker M."/>
        </authorList>
    </citation>
    <scope>NUCLEOTIDE SEQUENCE [LARGE SCALE GENOMIC DNA]</scope>
    <source>
        <strain evidence="1 2">DSM 28579</strain>
    </source>
</reference>
<keyword evidence="2" id="KW-1185">Reference proteome</keyword>
<dbReference type="PANTHER" id="PTHR37833">
    <property type="entry name" value="LIPOPROTEIN-RELATED"/>
    <property type="match status" value="1"/>
</dbReference>
<proteinExistence type="predicted"/>
<dbReference type="OrthoDB" id="1466304at2"/>
<evidence type="ECO:0000313" key="1">
    <source>
        <dbReference type="EMBL" id="PVX49833.1"/>
    </source>
</evidence>
<dbReference type="Gene3D" id="2.60.40.10">
    <property type="entry name" value="Immunoglobulins"/>
    <property type="match status" value="3"/>
</dbReference>
<name>A0A7L4UP42_BALHA</name>